<sequence>MADTIKDVNHIHPLDDFVSDGIDYLPGDFLREKENLVKFLSVYLERMKAVDEMMVNLAEGRLLQNAGGVNLDEIGAQVGIDRNGLSDMNYRAIITILLSSTAKHGTRPEVIGTLKQLFGAENFTTYKGDNYRFDINIFNSCFEIETAIQEIKDMLPMPTYLRLVKSEGLPFGFKNDSYAIGFGSVSTSRTGTGGLSSLIYTSEEENTLL</sequence>
<dbReference type="RefSeq" id="YP_009187660.1">
    <property type="nucleotide sequence ID" value="NC_028659.1"/>
</dbReference>
<dbReference type="EMBL" id="KT934943">
    <property type="protein sequence ID" value="ALM02440.1"/>
    <property type="molecule type" value="Genomic_DNA"/>
</dbReference>
<accession>A0A0S1S1B5</accession>
<protein>
    <submittedName>
        <fullName evidence="1">Uncharacterized protein</fullName>
    </submittedName>
</protein>
<reference evidence="1 2" key="1">
    <citation type="submission" date="2015-10" db="EMBL/GenBank/DDBJ databases">
        <title>Complete genome sequence of Klebsiella pneumoniae bacteriophage vB_KpnM_KB57.</title>
        <authorList>
            <person name="Volozhantsev N.V."/>
            <person name="Popova A.V."/>
            <person name="Krasilnikova V.M."/>
            <person name="Bogun A.G."/>
        </authorList>
    </citation>
    <scope>NUCLEOTIDE SEQUENCE [LARGE SCALE GENOMIC DNA]</scope>
</reference>
<evidence type="ECO:0000313" key="2">
    <source>
        <dbReference type="Proteomes" id="UP000203990"/>
    </source>
</evidence>
<keyword evidence="2" id="KW-1185">Reference proteome</keyword>
<dbReference type="GeneID" id="26523003"/>
<name>A0A0S1S1B5_9CAUD</name>
<dbReference type="OrthoDB" id="8292at10239"/>
<gene>
    <name evidence="1" type="ORF">KB57_047</name>
</gene>
<organism evidence="1 2">
    <name type="scientific">Klebsiella phage vB_KpnM_KB57</name>
    <dbReference type="NCBI Taxonomy" id="1719140"/>
    <lineage>
        <taxon>Viruses</taxon>
        <taxon>Duplodnaviria</taxon>
        <taxon>Heunggongvirae</taxon>
        <taxon>Uroviricota</taxon>
        <taxon>Caudoviricetes</taxon>
        <taxon>Vequintavirinae</taxon>
        <taxon>Mydovirus</taxon>
        <taxon>Mydovirus KB57</taxon>
    </lineage>
</organism>
<proteinExistence type="predicted"/>
<evidence type="ECO:0000313" key="1">
    <source>
        <dbReference type="EMBL" id="ALM02440.1"/>
    </source>
</evidence>
<dbReference type="Proteomes" id="UP000203990">
    <property type="component" value="Segment"/>
</dbReference>
<dbReference type="KEGG" id="vg:26523003"/>